<organism evidence="2 3">
    <name type="scientific">Splendidivirga corallicola</name>
    <dbReference type="NCBI Taxonomy" id="3051826"/>
    <lineage>
        <taxon>Bacteria</taxon>
        <taxon>Pseudomonadati</taxon>
        <taxon>Bacteroidota</taxon>
        <taxon>Cytophagia</taxon>
        <taxon>Cytophagales</taxon>
        <taxon>Splendidivirgaceae</taxon>
        <taxon>Splendidivirga</taxon>
    </lineage>
</organism>
<dbReference type="EMBL" id="JAUJEA010000002">
    <property type="protein sequence ID" value="MDN5201349.1"/>
    <property type="molecule type" value="Genomic_DNA"/>
</dbReference>
<protein>
    <submittedName>
        <fullName evidence="2">PorP/SprF family type IX secretion system membrane protein</fullName>
    </submittedName>
</protein>
<dbReference type="Proteomes" id="UP001172082">
    <property type="component" value="Unassembled WGS sequence"/>
</dbReference>
<feature type="chain" id="PRO_5046902978" evidence="1">
    <location>
        <begin position="20"/>
        <end position="379"/>
    </location>
</feature>
<gene>
    <name evidence="2" type="ORF">QQ008_08250</name>
</gene>
<proteinExistence type="predicted"/>
<keyword evidence="3" id="KW-1185">Reference proteome</keyword>
<keyword evidence="1" id="KW-0732">Signal</keyword>
<dbReference type="InterPro" id="IPR019861">
    <property type="entry name" value="PorP/SprF_Bacteroidetes"/>
</dbReference>
<feature type="signal peptide" evidence="1">
    <location>
        <begin position="1"/>
        <end position="19"/>
    </location>
</feature>
<dbReference type="NCBIfam" id="TIGR03519">
    <property type="entry name" value="T9SS_PorP_fam"/>
    <property type="match status" value="1"/>
</dbReference>
<reference evidence="2" key="1">
    <citation type="submission" date="2023-06" db="EMBL/GenBank/DDBJ databases">
        <title>Genomic of Parafulvivirga corallium.</title>
        <authorList>
            <person name="Wang G."/>
        </authorList>
    </citation>
    <scope>NUCLEOTIDE SEQUENCE</scope>
    <source>
        <strain evidence="2">BMA10</strain>
    </source>
</reference>
<dbReference type="PROSITE" id="PS51257">
    <property type="entry name" value="PROKAR_LIPOPROTEIN"/>
    <property type="match status" value="1"/>
</dbReference>
<dbReference type="Pfam" id="PF11751">
    <property type="entry name" value="PorP_SprF"/>
    <property type="match status" value="1"/>
</dbReference>
<evidence type="ECO:0000313" key="2">
    <source>
        <dbReference type="EMBL" id="MDN5201349.1"/>
    </source>
</evidence>
<name>A0ABT8KKV5_9BACT</name>
<sequence length="379" mass="42523">MKKILSTILLFLLACVCLAQDPQLTQFYNNPIYLNPSNTGGTKNGRLIFNYRTQWPGITNLTTSLFSFDYFVPLPDHHTAIGVGVLFMDDQAGQNLKLQRTSAQVAVSIEKLMWGNWRIKGGFQFGYLSRKIASDGENLTFEDQLIFGTTNSQDLIQGSSGESKQSPDVSIGTLIGSPNFWIGFAAHHLNTPDQSLISSGFSGDVQPLPVKWTLHTGFEYRLPNKGSKPLSAIRMEGMYMKQGNNEQFITGMNYLIGFNRSKKIGKRFMDHAHHSAADISFSFGLWFRAIPLFTKHDQVKISADAISGQIGFETELIAGFSIGANYSYDFNISSLDLAQAHEVSLTVRTKQFFKILNRNCKKPLTWSERHQHPFNRSNL</sequence>
<dbReference type="RefSeq" id="WP_346751375.1">
    <property type="nucleotide sequence ID" value="NZ_JAUJEA010000002.1"/>
</dbReference>
<evidence type="ECO:0000313" key="3">
    <source>
        <dbReference type="Proteomes" id="UP001172082"/>
    </source>
</evidence>
<accession>A0ABT8KKV5</accession>
<evidence type="ECO:0000256" key="1">
    <source>
        <dbReference type="SAM" id="SignalP"/>
    </source>
</evidence>
<comment type="caution">
    <text evidence="2">The sequence shown here is derived from an EMBL/GenBank/DDBJ whole genome shotgun (WGS) entry which is preliminary data.</text>
</comment>